<comment type="caution">
    <text evidence="1">The sequence shown here is derived from an EMBL/GenBank/DDBJ whole genome shotgun (WGS) entry which is preliminary data.</text>
</comment>
<reference evidence="1 2" key="1">
    <citation type="journal article" date="2023" name="Microorganisms">
        <title>Isolation and Genomic Characteristics of Cat-Borne Campylobacter felis sp. nov. and Sheep-Borne Campylobacter ovis sp. nov.</title>
        <authorList>
            <person name="Wang H."/>
            <person name="Li Y."/>
            <person name="Gu Y."/>
            <person name="Zhou G."/>
            <person name="Chen X."/>
            <person name="Zhang X."/>
            <person name="Shao Z."/>
            <person name="Zhang J."/>
            <person name="Zhang M."/>
        </authorList>
    </citation>
    <scope>NUCLEOTIDE SEQUENCE [LARGE SCALE GENOMIC DNA]</scope>
    <source>
        <strain evidence="1 2">XJK30-2</strain>
    </source>
</reference>
<gene>
    <name evidence="1" type="ORF">NYG90_00680</name>
</gene>
<dbReference type="EMBL" id="JANURN010000001">
    <property type="protein sequence ID" value="MDL0081208.1"/>
    <property type="molecule type" value="Genomic_DNA"/>
</dbReference>
<evidence type="ECO:0000313" key="1">
    <source>
        <dbReference type="EMBL" id="MDL0081208.1"/>
    </source>
</evidence>
<accession>A0ACC6FPQ9</accession>
<name>A0ACC6FPQ9_9HELI</name>
<organism evidence="1 2">
    <name type="scientific">Helicobacter zhangjianzhongii</name>
    <dbReference type="NCBI Taxonomy" id="2974574"/>
    <lineage>
        <taxon>Bacteria</taxon>
        <taxon>Pseudomonadati</taxon>
        <taxon>Campylobacterota</taxon>
        <taxon>Epsilonproteobacteria</taxon>
        <taxon>Campylobacterales</taxon>
        <taxon>Helicobacteraceae</taxon>
        <taxon>Helicobacter</taxon>
    </lineage>
</organism>
<keyword evidence="2" id="KW-1185">Reference proteome</keyword>
<protein>
    <submittedName>
        <fullName evidence="1">Uncharacterized protein</fullName>
    </submittedName>
</protein>
<proteinExistence type="predicted"/>
<evidence type="ECO:0000313" key="2">
    <source>
        <dbReference type="Proteomes" id="UP001173802"/>
    </source>
</evidence>
<dbReference type="Proteomes" id="UP001173802">
    <property type="component" value="Unassembled WGS sequence"/>
</dbReference>
<sequence>MGVVIRIYISVIASLALQSVAKQGEAAASLVIHRSTAFALESTFEKWILGYGSPRRPCRLAMMERVSSAHE</sequence>